<keyword evidence="2" id="KW-0479">Metal-binding</keyword>
<evidence type="ECO:0008006" key="12">
    <source>
        <dbReference type="Google" id="ProtNLM"/>
    </source>
</evidence>
<dbReference type="PANTHER" id="PTHR46174">
    <property type="entry name" value="CXXC-TYPE ZINC FINGER PROTEIN 1"/>
    <property type="match status" value="1"/>
</dbReference>
<organism evidence="10 11">
    <name type="scientific">Phialophora macrospora</name>
    <dbReference type="NCBI Taxonomy" id="1851006"/>
    <lineage>
        <taxon>Eukaryota</taxon>
        <taxon>Fungi</taxon>
        <taxon>Dikarya</taxon>
        <taxon>Ascomycota</taxon>
        <taxon>Pezizomycotina</taxon>
        <taxon>Eurotiomycetes</taxon>
        <taxon>Chaetothyriomycetidae</taxon>
        <taxon>Chaetothyriales</taxon>
        <taxon>Herpotrichiellaceae</taxon>
        <taxon>Phialophora</taxon>
    </lineage>
</organism>
<evidence type="ECO:0000256" key="7">
    <source>
        <dbReference type="SAM" id="MobiDB-lite"/>
    </source>
</evidence>
<feature type="compositionally biased region" description="Basic and acidic residues" evidence="7">
    <location>
        <begin position="238"/>
        <end position="250"/>
    </location>
</feature>
<gene>
    <name evidence="10" type="ORF">PV04_01988</name>
</gene>
<evidence type="ECO:0000256" key="2">
    <source>
        <dbReference type="ARBA" id="ARBA00022723"/>
    </source>
</evidence>
<dbReference type="Pfam" id="PF00628">
    <property type="entry name" value="PHD"/>
    <property type="match status" value="1"/>
</dbReference>
<keyword evidence="5" id="KW-0539">Nucleus</keyword>
<feature type="compositionally biased region" description="Polar residues" evidence="7">
    <location>
        <begin position="357"/>
        <end position="374"/>
    </location>
</feature>
<dbReference type="InterPro" id="IPR013083">
    <property type="entry name" value="Znf_RING/FYVE/PHD"/>
</dbReference>
<evidence type="ECO:0000259" key="9">
    <source>
        <dbReference type="PROSITE" id="PS50157"/>
    </source>
</evidence>
<dbReference type="InterPro" id="IPR019786">
    <property type="entry name" value="Zinc_finger_PHD-type_CS"/>
</dbReference>
<dbReference type="InterPro" id="IPR001965">
    <property type="entry name" value="Znf_PHD"/>
</dbReference>
<dbReference type="EMBL" id="KN846956">
    <property type="protein sequence ID" value="KIW73908.1"/>
    <property type="molecule type" value="Genomic_DNA"/>
</dbReference>
<evidence type="ECO:0000313" key="10">
    <source>
        <dbReference type="EMBL" id="KIW73908.1"/>
    </source>
</evidence>
<comment type="subcellular location">
    <subcellularLocation>
        <location evidence="1">Nucleus</location>
    </subcellularLocation>
</comment>
<dbReference type="InterPro" id="IPR019787">
    <property type="entry name" value="Znf_PHD-finger"/>
</dbReference>
<evidence type="ECO:0000313" key="11">
    <source>
        <dbReference type="Proteomes" id="UP000054266"/>
    </source>
</evidence>
<dbReference type="GO" id="GO:0048188">
    <property type="term" value="C:Set1C/COMPASS complex"/>
    <property type="evidence" value="ECO:0007669"/>
    <property type="project" value="InterPro"/>
</dbReference>
<dbReference type="Gene3D" id="3.30.40.10">
    <property type="entry name" value="Zinc/RING finger domain, C3HC4 (zinc finger)"/>
    <property type="match status" value="1"/>
</dbReference>
<evidence type="ECO:0000256" key="4">
    <source>
        <dbReference type="ARBA" id="ARBA00022833"/>
    </source>
</evidence>
<evidence type="ECO:0000256" key="3">
    <source>
        <dbReference type="ARBA" id="ARBA00022771"/>
    </source>
</evidence>
<dbReference type="InterPro" id="IPR013087">
    <property type="entry name" value="Znf_C2H2_type"/>
</dbReference>
<dbReference type="PROSITE" id="PS00028">
    <property type="entry name" value="ZINC_FINGER_C2H2_1"/>
    <property type="match status" value="1"/>
</dbReference>
<dbReference type="GO" id="GO:0008270">
    <property type="term" value="F:zinc ion binding"/>
    <property type="evidence" value="ECO:0007669"/>
    <property type="project" value="UniProtKB-KW"/>
</dbReference>
<accession>A0A0D2FZG7</accession>
<dbReference type="SUPFAM" id="SSF57903">
    <property type="entry name" value="FYVE/PHD zinc finger"/>
    <property type="match status" value="1"/>
</dbReference>
<keyword evidence="3 6" id="KW-0863">Zinc-finger</keyword>
<feature type="compositionally biased region" description="Basic residues" evidence="7">
    <location>
        <begin position="336"/>
        <end position="352"/>
    </location>
</feature>
<sequence length="845" mass="93684">MAFSLSELLNPEPSVTPTAGSETAGMESTEPAATFFAPELFQHDDDASLEQDAFDRKAHIDDTKMDDEPLFQSAGIVNSYDGVDEEEHVKQEALDTYPPLDGEMADSSMMEMVEESFNADESLNTEESSAKGKSQAPKQRKHPGKSRKADPEGQPKSSVHSSKNEGQHTDRRYLCYLCHKLFTRRRSVRDHISKIHNIKTWEPVRSLEVVVDPVSGEPVEPLEDIVARGPPPPPPKPTKAEKAKKAARREEEEDGQQEEQHEDAVEKPEEQESIPVRLVPQVESPAPPIAVATLKKEPSIAGSRASSTEPFATPAPIAGKKRPAPDDAVKPLSAAARKKGTAKVKSTPNKKPKLSEPEQSPPASRSTFRSPSATPSSHQLKPPLSKLKKQTSAASVQSSPSRASSRAASREVSASPSEADSAESSNDDGEVFCICRKGDNHTWMIACDGGCDEWFHGNCVNIRERDGELIDKYICPSCTKPGLQTTWKRMCRRKDCRKPARVTQIPPSKYCSDACGRMFFVELVQRGDSNTQTTKNGEYIVEAPKPKKHRKKHTEKEKAPKHIPHLANGLDPDSRLATPAYSDEEKTEYETDSSLDDDMLPNRGAALRAGEVKALIDRCKNIEEWKALGRKPDTPPRDIDVDMKDAEDTKRAPTELEYDDLELAKLAGIEAEKSRLTARGSILTAREEFLELIKARSTAITEEVRKAQPKMKDLCGFDPRVAWSDEEFLTWYTQKGGKAILDAGADAKIGPPDDPDDDGDKKLPNGNIHHDDNAMSDEEDEGDTMPKKGGVCIKNRCPRHRNWAKGQLAEVRFEQDLVRRALQRQEGLKEELRGRAVVRAWEKRG</sequence>
<dbReference type="SMART" id="SM00249">
    <property type="entry name" value="PHD"/>
    <property type="match status" value="1"/>
</dbReference>
<dbReference type="PANTHER" id="PTHR46174:SF1">
    <property type="entry name" value="CXXC-TYPE ZINC FINGER PROTEIN 1"/>
    <property type="match status" value="1"/>
</dbReference>
<feature type="region of interest" description="Disordered" evidence="7">
    <location>
        <begin position="116"/>
        <end position="170"/>
    </location>
</feature>
<evidence type="ECO:0000256" key="1">
    <source>
        <dbReference type="ARBA" id="ARBA00004123"/>
    </source>
</evidence>
<evidence type="ECO:0000256" key="5">
    <source>
        <dbReference type="ARBA" id="ARBA00023242"/>
    </source>
</evidence>
<feature type="compositionally biased region" description="Low complexity" evidence="7">
    <location>
        <begin position="375"/>
        <end position="424"/>
    </location>
</feature>
<feature type="region of interest" description="Disordered" evidence="7">
    <location>
        <begin position="544"/>
        <end position="601"/>
    </location>
</feature>
<feature type="region of interest" description="Disordered" evidence="7">
    <location>
        <begin position="1"/>
        <end position="28"/>
    </location>
</feature>
<dbReference type="InterPro" id="IPR037869">
    <property type="entry name" value="Spp1/CFP1"/>
</dbReference>
<dbReference type="GO" id="GO:0045893">
    <property type="term" value="P:positive regulation of DNA-templated transcription"/>
    <property type="evidence" value="ECO:0007669"/>
    <property type="project" value="TreeGrafter"/>
</dbReference>
<evidence type="ECO:0000259" key="8">
    <source>
        <dbReference type="PROSITE" id="PS50016"/>
    </source>
</evidence>
<evidence type="ECO:0000256" key="6">
    <source>
        <dbReference type="PROSITE-ProRule" id="PRU00042"/>
    </source>
</evidence>
<feature type="compositionally biased region" description="Acidic residues" evidence="7">
    <location>
        <begin position="585"/>
        <end position="599"/>
    </location>
</feature>
<proteinExistence type="predicted"/>
<dbReference type="PROSITE" id="PS50157">
    <property type="entry name" value="ZINC_FINGER_C2H2_2"/>
    <property type="match status" value="1"/>
</dbReference>
<dbReference type="HOGENOM" id="CLU_333440_0_0_1"/>
<dbReference type="InterPro" id="IPR011011">
    <property type="entry name" value="Znf_FYVE_PHD"/>
</dbReference>
<dbReference type="AlphaFoldDB" id="A0A0D2FZG7"/>
<keyword evidence="11" id="KW-1185">Reference proteome</keyword>
<protein>
    <recommendedName>
        <fullName evidence="12">PHD-type domain-containing protein</fullName>
    </recommendedName>
</protein>
<dbReference type="PROSITE" id="PS01359">
    <property type="entry name" value="ZF_PHD_1"/>
    <property type="match status" value="1"/>
</dbReference>
<name>A0A0D2FZG7_9EURO</name>
<feature type="compositionally biased region" description="Basic and acidic residues" evidence="7">
    <location>
        <begin position="258"/>
        <end position="270"/>
    </location>
</feature>
<dbReference type="STRING" id="5601.A0A0D2FZG7"/>
<feature type="region of interest" description="Disordered" evidence="7">
    <location>
        <begin position="221"/>
        <end position="427"/>
    </location>
</feature>
<feature type="compositionally biased region" description="Basic and acidic residues" evidence="7">
    <location>
        <begin position="759"/>
        <end position="773"/>
    </location>
</feature>
<keyword evidence="4" id="KW-0862">Zinc</keyword>
<reference evidence="10 11" key="1">
    <citation type="submission" date="2015-01" db="EMBL/GenBank/DDBJ databases">
        <title>The Genome Sequence of Capronia semiimmersa CBS27337.</title>
        <authorList>
            <consortium name="The Broad Institute Genomics Platform"/>
            <person name="Cuomo C."/>
            <person name="de Hoog S."/>
            <person name="Gorbushina A."/>
            <person name="Stielow B."/>
            <person name="Teixiera M."/>
            <person name="Abouelleil A."/>
            <person name="Chapman S.B."/>
            <person name="Priest M."/>
            <person name="Young S.K."/>
            <person name="Wortman J."/>
            <person name="Nusbaum C."/>
            <person name="Birren B."/>
        </authorList>
    </citation>
    <scope>NUCLEOTIDE SEQUENCE [LARGE SCALE GENOMIC DNA]</scope>
    <source>
        <strain evidence="10 11">CBS 27337</strain>
    </source>
</reference>
<feature type="domain" description="PHD-type" evidence="8">
    <location>
        <begin position="430"/>
        <end position="481"/>
    </location>
</feature>
<feature type="compositionally biased region" description="Acidic residues" evidence="7">
    <location>
        <begin position="774"/>
        <end position="783"/>
    </location>
</feature>
<feature type="region of interest" description="Disordered" evidence="7">
    <location>
        <begin position="744"/>
        <end position="788"/>
    </location>
</feature>
<dbReference type="PROSITE" id="PS50016">
    <property type="entry name" value="ZF_PHD_2"/>
    <property type="match status" value="1"/>
</dbReference>
<dbReference type="Proteomes" id="UP000054266">
    <property type="component" value="Unassembled WGS sequence"/>
</dbReference>
<feature type="domain" description="C2H2-type" evidence="9">
    <location>
        <begin position="173"/>
        <end position="196"/>
    </location>
</feature>